<dbReference type="Proteomes" id="UP001177769">
    <property type="component" value="Chromosome"/>
</dbReference>
<evidence type="ECO:0000256" key="1">
    <source>
        <dbReference type="SAM" id="SignalP"/>
    </source>
</evidence>
<feature type="chain" id="PRO_5041713226" description="DUF3395 domain-containing protein" evidence="1">
    <location>
        <begin position="30"/>
        <end position="334"/>
    </location>
</feature>
<dbReference type="RefSeq" id="WP_285234317.1">
    <property type="nucleotide sequence ID" value="NZ_CP116346.1"/>
</dbReference>
<dbReference type="KEGG" id="pais:PFX98_06245"/>
<feature type="signal peptide" evidence="1">
    <location>
        <begin position="1"/>
        <end position="29"/>
    </location>
</feature>
<evidence type="ECO:0008006" key="4">
    <source>
        <dbReference type="Google" id="ProtNLM"/>
    </source>
</evidence>
<accession>A0AA95SP14</accession>
<proteinExistence type="predicted"/>
<dbReference type="AlphaFoldDB" id="A0AA95SP14"/>
<keyword evidence="3" id="KW-1185">Reference proteome</keyword>
<protein>
    <recommendedName>
        <fullName evidence="4">DUF3395 domain-containing protein</fullName>
    </recommendedName>
</protein>
<keyword evidence="1" id="KW-0732">Signal</keyword>
<evidence type="ECO:0000313" key="2">
    <source>
        <dbReference type="EMBL" id="WIT13207.1"/>
    </source>
</evidence>
<name>A0AA95SP14_9BURK</name>
<evidence type="ECO:0000313" key="3">
    <source>
        <dbReference type="Proteomes" id="UP001177769"/>
    </source>
</evidence>
<gene>
    <name evidence="2" type="ORF">PFX98_06245</name>
</gene>
<sequence>MQTRHFWIGRGLALLLTFFFAGLLTPALAQGRHGDDGEYQILQARYGTASQNVDVTQRLRELARSDREFRVSNDTLGVDPHPYQKKTLRIYARGRDGQTRTFEYQENQRVDGAMFTGWGGGQWGQGRWNGGWEGEHGNRPGRPSASNDEGEYLILEARYGTAQRNVDVTQRLKQLASEDRPFAVSNNSLGVDPHPYQKKTLRIYARGRDGQTRTFEYQEEQRVDGAQFIGWGGGQWGQGGWGRGWGDDQPGYANEGGALTILSARYGADGRTRDITQRLRAMVRNGRLDVTADNNLAGGDPAPYVGKTLWVTYRVGRGPELEVAVEERGRLSIP</sequence>
<dbReference type="EMBL" id="CP116346">
    <property type="protein sequence ID" value="WIT13207.1"/>
    <property type="molecule type" value="Genomic_DNA"/>
</dbReference>
<organism evidence="2 3">
    <name type="scientific">Paucibacter sediminis</name>
    <dbReference type="NCBI Taxonomy" id="3019553"/>
    <lineage>
        <taxon>Bacteria</taxon>
        <taxon>Pseudomonadati</taxon>
        <taxon>Pseudomonadota</taxon>
        <taxon>Betaproteobacteria</taxon>
        <taxon>Burkholderiales</taxon>
        <taxon>Sphaerotilaceae</taxon>
        <taxon>Roseateles</taxon>
    </lineage>
</organism>
<reference evidence="2" key="1">
    <citation type="submission" date="2023-01" db="EMBL/GenBank/DDBJ databases">
        <title>Whole genome sequence of Paucibacter sp. S2-9 isolated from pond sediment.</title>
        <authorList>
            <person name="Jung J.Y."/>
        </authorList>
    </citation>
    <scope>NUCLEOTIDE SEQUENCE</scope>
    <source>
        <strain evidence="2">S2-9</strain>
    </source>
</reference>